<dbReference type="AlphaFoldDB" id="A0A2T5JN24"/>
<dbReference type="PANTHER" id="PTHR45947">
    <property type="entry name" value="SULFOQUINOVOSYL TRANSFERASE SQD2"/>
    <property type="match status" value="1"/>
</dbReference>
<sequence>MNGPIRLGFFLPHFRHGGAEHVVLLLLRHLNRGRFRPVLILQRGEGEYLKLLPPDVELIVLHRPRPPACGAELARVLRKARIDVLYSATNATNIYAAVAAWLAGGRTRTIISEHTPLAFSLSTAKLLALRRFGIRRAYPLADLMVAPLDRIGDEMRAYLGAAAPPFRCLPNPVVGRLAPLRDQPATALRIVSVGRLAGVKRFNLLIEAFAAFHARLPAASLTIFGDGPEREGLERLVARLGLGSAVVLAGYVEDVPSRLAAFDLFVCTSEREGFGNAIVEAMAASVPVLSVDCPFGPRLLLQNGRTGHLIAEADPDSVARAMTEIAADQPARQRYARAARDIAASFSVAGAVAAHEQVFAEVAAKTSAMSRQEGESDGGYDRNSRV</sequence>
<organism evidence="4 5">
    <name type="scientific">Cereibacter azotoformans</name>
    <dbReference type="NCBI Taxonomy" id="43057"/>
    <lineage>
        <taxon>Bacteria</taxon>
        <taxon>Pseudomonadati</taxon>
        <taxon>Pseudomonadota</taxon>
        <taxon>Alphaproteobacteria</taxon>
        <taxon>Rhodobacterales</taxon>
        <taxon>Paracoccaceae</taxon>
        <taxon>Cereibacter</taxon>
    </lineage>
</organism>
<dbReference type="InterPro" id="IPR028098">
    <property type="entry name" value="Glyco_trans_4-like_N"/>
</dbReference>
<feature type="domain" description="Glycosyltransferase subfamily 4-like N-terminal" evidence="3">
    <location>
        <begin position="17"/>
        <end position="173"/>
    </location>
</feature>
<dbReference type="Pfam" id="PF00534">
    <property type="entry name" value="Glycos_transf_1"/>
    <property type="match status" value="1"/>
</dbReference>
<dbReference type="GO" id="GO:0016757">
    <property type="term" value="F:glycosyltransferase activity"/>
    <property type="evidence" value="ECO:0007669"/>
    <property type="project" value="InterPro"/>
</dbReference>
<evidence type="ECO:0000256" key="1">
    <source>
        <dbReference type="SAM" id="MobiDB-lite"/>
    </source>
</evidence>
<dbReference type="RefSeq" id="WP_108222665.1">
    <property type="nucleotide sequence ID" value="NZ_CP090022.1"/>
</dbReference>
<dbReference type="CDD" id="cd03811">
    <property type="entry name" value="GT4_GT28_WabH-like"/>
    <property type="match status" value="1"/>
</dbReference>
<evidence type="ECO:0000259" key="3">
    <source>
        <dbReference type="Pfam" id="PF13439"/>
    </source>
</evidence>
<dbReference type="Proteomes" id="UP000244060">
    <property type="component" value="Unassembled WGS sequence"/>
</dbReference>
<reference evidence="4 5" key="1">
    <citation type="submission" date="2018-04" db="EMBL/GenBank/DDBJ databases">
        <title>Genomic Encyclopedia of Type Strains, Phase III (KMG-III): the genomes of soil and plant-associated and newly described type strains.</title>
        <authorList>
            <person name="Whitman W."/>
        </authorList>
    </citation>
    <scope>NUCLEOTIDE SEQUENCE [LARGE SCALE GENOMIC DNA]</scope>
    <source>
        <strain evidence="4 5">KA25</strain>
    </source>
</reference>
<evidence type="ECO:0000313" key="4">
    <source>
        <dbReference type="EMBL" id="PTR08709.1"/>
    </source>
</evidence>
<protein>
    <submittedName>
        <fullName evidence="4">Glycosyltransferase involved in cell wall biosynthesis</fullName>
    </submittedName>
</protein>
<keyword evidence="4" id="KW-0808">Transferase</keyword>
<feature type="region of interest" description="Disordered" evidence="1">
    <location>
        <begin position="367"/>
        <end position="386"/>
    </location>
</feature>
<dbReference type="SUPFAM" id="SSF53756">
    <property type="entry name" value="UDP-Glycosyltransferase/glycogen phosphorylase"/>
    <property type="match status" value="1"/>
</dbReference>
<feature type="domain" description="Glycosyl transferase family 1" evidence="2">
    <location>
        <begin position="188"/>
        <end position="340"/>
    </location>
</feature>
<dbReference type="PANTHER" id="PTHR45947:SF3">
    <property type="entry name" value="SULFOQUINOVOSYL TRANSFERASE SQD2"/>
    <property type="match status" value="1"/>
</dbReference>
<gene>
    <name evidence="4" type="ORF">C8J28_13515</name>
</gene>
<dbReference type="OrthoDB" id="9790710at2"/>
<name>A0A2T5JN24_9RHOB</name>
<dbReference type="InterPro" id="IPR050194">
    <property type="entry name" value="Glycosyltransferase_grp1"/>
</dbReference>
<accession>A0A2T5JN24</accession>
<dbReference type="InterPro" id="IPR001296">
    <property type="entry name" value="Glyco_trans_1"/>
</dbReference>
<proteinExistence type="predicted"/>
<evidence type="ECO:0000259" key="2">
    <source>
        <dbReference type="Pfam" id="PF00534"/>
    </source>
</evidence>
<evidence type="ECO:0000313" key="5">
    <source>
        <dbReference type="Proteomes" id="UP000244060"/>
    </source>
</evidence>
<dbReference type="Pfam" id="PF13439">
    <property type="entry name" value="Glyco_transf_4"/>
    <property type="match status" value="1"/>
</dbReference>
<comment type="caution">
    <text evidence="4">The sequence shown here is derived from an EMBL/GenBank/DDBJ whole genome shotgun (WGS) entry which is preliminary data.</text>
</comment>
<dbReference type="EMBL" id="QAOT01000035">
    <property type="protein sequence ID" value="PTR08709.1"/>
    <property type="molecule type" value="Genomic_DNA"/>
</dbReference>
<keyword evidence="5" id="KW-1185">Reference proteome</keyword>
<dbReference type="Gene3D" id="3.40.50.2000">
    <property type="entry name" value="Glycogen Phosphorylase B"/>
    <property type="match status" value="2"/>
</dbReference>